<comment type="subunit">
    <text evidence="1">Homodimer.</text>
</comment>
<dbReference type="GO" id="GO:0046677">
    <property type="term" value="P:response to antibiotic"/>
    <property type="evidence" value="ECO:0007669"/>
    <property type="project" value="UniProtKB-KW"/>
</dbReference>
<keyword evidence="4 10" id="KW-0808">Transferase</keyword>
<keyword evidence="6" id="KW-0012">Acyltransferase</keyword>
<dbReference type="PANTHER" id="PTHR43877">
    <property type="entry name" value="AMINOALKYLPHOSPHONATE N-ACETYLTRANSFERASE-RELATED-RELATED"/>
    <property type="match status" value="1"/>
</dbReference>
<name>X2KYQ6_9BACT</name>
<sequence>MRIEKATPADVNAAVSLMMKLWPGHDAEERTAEMEQMIGSPEAAIFLAWDGEQAVGYAQCQLRHDYVEGCDSSPVGYLEGVYVEEECRGNGVAAALLDACQQWSRSMGCMEFASDCELENEASLRFHLKNGFEEANRIICFVKRL</sequence>
<dbReference type="InterPro" id="IPR050832">
    <property type="entry name" value="Bact_Acetyltransf"/>
</dbReference>
<evidence type="ECO:0000256" key="5">
    <source>
        <dbReference type="ARBA" id="ARBA00023251"/>
    </source>
</evidence>
<proteinExistence type="predicted"/>
<evidence type="ECO:0000256" key="4">
    <source>
        <dbReference type="ARBA" id="ARBA00022679"/>
    </source>
</evidence>
<dbReference type="InterPro" id="IPR024170">
    <property type="entry name" value="Aminoglycoside_N6-AcTrfrase"/>
</dbReference>
<dbReference type="Pfam" id="PF00583">
    <property type="entry name" value="Acetyltransf_1"/>
    <property type="match status" value="1"/>
</dbReference>
<comment type="catalytic activity">
    <reaction evidence="8">
        <text>kanamycin B + acetyl-CoA = N(6')-acetylkanamycin B + CoA + H(+)</text>
        <dbReference type="Rhea" id="RHEA:16449"/>
        <dbReference type="ChEBI" id="CHEBI:15378"/>
        <dbReference type="ChEBI" id="CHEBI:57287"/>
        <dbReference type="ChEBI" id="CHEBI:57288"/>
        <dbReference type="ChEBI" id="CHEBI:58390"/>
        <dbReference type="ChEBI" id="CHEBI:58549"/>
        <dbReference type="EC" id="2.3.1.82"/>
    </reaction>
</comment>
<dbReference type="InterPro" id="IPR000182">
    <property type="entry name" value="GNAT_dom"/>
</dbReference>
<dbReference type="PROSITE" id="PS51186">
    <property type="entry name" value="GNAT"/>
    <property type="match status" value="1"/>
</dbReference>
<reference evidence="10" key="1">
    <citation type="journal article" date="2014" name="MBio">
        <title>Diverse Antibiotic Resistance Genes in Dairy Cow Manure.</title>
        <authorList>
            <person name="Wichmann F."/>
            <person name="Udikovic-Kolic N."/>
            <person name="Andrew S."/>
            <person name="Handelsman J."/>
        </authorList>
    </citation>
    <scope>NUCLEOTIDE SEQUENCE</scope>
</reference>
<evidence type="ECO:0000313" key="10">
    <source>
        <dbReference type="EMBL" id="AHN92778.1"/>
    </source>
</evidence>
<dbReference type="CDD" id="cd04301">
    <property type="entry name" value="NAT_SF"/>
    <property type="match status" value="1"/>
</dbReference>
<dbReference type="PIRSF" id="PIRSF000452">
    <property type="entry name" value="6-N-acetyltransf"/>
    <property type="match status" value="1"/>
</dbReference>
<keyword evidence="5" id="KW-0046">Antibiotic resistance</keyword>
<evidence type="ECO:0000256" key="8">
    <source>
        <dbReference type="ARBA" id="ARBA00048923"/>
    </source>
</evidence>
<evidence type="ECO:0000256" key="6">
    <source>
        <dbReference type="ARBA" id="ARBA00023315"/>
    </source>
</evidence>
<dbReference type="Gene3D" id="3.40.630.30">
    <property type="match status" value="1"/>
</dbReference>
<feature type="domain" description="N-acetyltransferase" evidence="9">
    <location>
        <begin position="1"/>
        <end position="145"/>
    </location>
</feature>
<dbReference type="SUPFAM" id="SSF55729">
    <property type="entry name" value="Acyl-CoA N-acyltransferases (Nat)"/>
    <property type="match status" value="1"/>
</dbReference>
<dbReference type="EMBL" id="KJ512984">
    <property type="protein sequence ID" value="AHN92778.1"/>
    <property type="molecule type" value="Genomic_DNA"/>
</dbReference>
<gene>
    <name evidence="10" type="primary">nat18</name>
</gene>
<organism evidence="10">
    <name type="scientific">uncultured bacterium DCM009Kan04</name>
    <dbReference type="NCBI Taxonomy" id="1471986"/>
    <lineage>
        <taxon>Bacteria</taxon>
        <taxon>environmental samples</taxon>
    </lineage>
</organism>
<evidence type="ECO:0000256" key="1">
    <source>
        <dbReference type="ARBA" id="ARBA00011738"/>
    </source>
</evidence>
<dbReference type="GO" id="GO:0047663">
    <property type="term" value="F:aminoglycoside 6'-N-acetyltransferase activity"/>
    <property type="evidence" value="ECO:0007669"/>
    <property type="project" value="UniProtKB-EC"/>
</dbReference>
<accession>X2KYQ6</accession>
<dbReference type="EC" id="2.3.1.82" evidence="2"/>
<evidence type="ECO:0000256" key="7">
    <source>
        <dbReference type="ARBA" id="ARBA00029660"/>
    </source>
</evidence>
<protein>
    <recommendedName>
        <fullName evidence="3">Aminoglycoside N(6')-acetyltransferase type 1</fullName>
        <ecNumber evidence="2">2.3.1.82</ecNumber>
    </recommendedName>
    <alternativeName>
        <fullName evidence="7">Aminoglycoside resistance protein</fullName>
    </alternativeName>
</protein>
<evidence type="ECO:0000259" key="9">
    <source>
        <dbReference type="PROSITE" id="PS51186"/>
    </source>
</evidence>
<evidence type="ECO:0000256" key="3">
    <source>
        <dbReference type="ARBA" id="ARBA00017677"/>
    </source>
</evidence>
<dbReference type="InterPro" id="IPR016181">
    <property type="entry name" value="Acyl_CoA_acyltransferase"/>
</dbReference>
<dbReference type="AlphaFoldDB" id="X2KYQ6"/>
<dbReference type="NCBIfam" id="NF043067">
    <property type="entry name" value="AAC_6p_group_E"/>
    <property type="match status" value="1"/>
</dbReference>
<evidence type="ECO:0000256" key="2">
    <source>
        <dbReference type="ARBA" id="ARBA00012888"/>
    </source>
</evidence>